<proteinExistence type="predicted"/>
<keyword evidence="5" id="KW-0676">Redox-active center</keyword>
<dbReference type="PROSITE" id="PS51352">
    <property type="entry name" value="THIOREDOXIN_2"/>
    <property type="match status" value="1"/>
</dbReference>
<dbReference type="Pfam" id="PF08534">
    <property type="entry name" value="Redoxin"/>
    <property type="match status" value="1"/>
</dbReference>
<feature type="chain" id="PRO_5039387280" evidence="6">
    <location>
        <begin position="23"/>
        <end position="201"/>
    </location>
</feature>
<evidence type="ECO:0000256" key="5">
    <source>
        <dbReference type="ARBA" id="ARBA00023284"/>
    </source>
</evidence>
<dbReference type="GO" id="GO:0030313">
    <property type="term" value="C:cell envelope"/>
    <property type="evidence" value="ECO:0007669"/>
    <property type="project" value="UniProtKB-SubCell"/>
</dbReference>
<reference evidence="8 9" key="1">
    <citation type="submission" date="2019-11" db="EMBL/GenBank/DDBJ databases">
        <title>Whole genome sequencing identifies a novel species of the genus Arsenicicoccus isolated from human blood.</title>
        <authorList>
            <person name="Jeong J.H."/>
            <person name="Kweon O.J."/>
            <person name="Kim H.R."/>
            <person name="Kim T.-H."/>
            <person name="Ha S.-M."/>
            <person name="Lee M.-K."/>
        </authorList>
    </citation>
    <scope>NUCLEOTIDE SEQUENCE [LARGE SCALE GENOMIC DNA]</scope>
    <source>
        <strain evidence="8 9">MKL-02</strain>
    </source>
</reference>
<dbReference type="InterPro" id="IPR017937">
    <property type="entry name" value="Thioredoxin_CS"/>
</dbReference>
<feature type="domain" description="Thioredoxin" evidence="7">
    <location>
        <begin position="53"/>
        <end position="201"/>
    </location>
</feature>
<dbReference type="SUPFAM" id="SSF52833">
    <property type="entry name" value="Thioredoxin-like"/>
    <property type="match status" value="1"/>
</dbReference>
<name>A0A6I3IAK9_9MICO</name>
<dbReference type="InterPro" id="IPR036249">
    <property type="entry name" value="Thioredoxin-like_sf"/>
</dbReference>
<dbReference type="PROSITE" id="PS00194">
    <property type="entry name" value="THIOREDOXIN_1"/>
    <property type="match status" value="1"/>
</dbReference>
<comment type="caution">
    <text evidence="8">The sequence shown here is derived from an EMBL/GenBank/DDBJ whole genome shotgun (WGS) entry which is preliminary data.</text>
</comment>
<evidence type="ECO:0000256" key="2">
    <source>
        <dbReference type="ARBA" id="ARBA00022748"/>
    </source>
</evidence>
<comment type="subcellular location">
    <subcellularLocation>
        <location evidence="1">Cell envelope</location>
    </subcellularLocation>
</comment>
<keyword evidence="2" id="KW-0201">Cytochrome c-type biogenesis</keyword>
<dbReference type="Gene3D" id="3.40.30.10">
    <property type="entry name" value="Glutaredoxin"/>
    <property type="match status" value="1"/>
</dbReference>
<feature type="signal peptide" evidence="6">
    <location>
        <begin position="1"/>
        <end position="22"/>
    </location>
</feature>
<dbReference type="RefSeq" id="WP_154594488.1">
    <property type="nucleotide sequence ID" value="NZ_CP171001.1"/>
</dbReference>
<dbReference type="PROSITE" id="PS51318">
    <property type="entry name" value="TAT"/>
    <property type="match status" value="1"/>
</dbReference>
<sequence length="201" mass="21341">MTQVRRMLCAALAAAAVGIPLAGCSDDAGSINAQARSGDQKGYLSGDGTIERLTAAQRKEPVTLRGTTLDGKPWSAEQQRGHVVVLNLWASWCPPCVEEQPRLNALYAAVRKAHPDAVFMGVHAGRESSDNARDFARGRQVPYPTLAFDGQTVLALQGKAPSPPTTLVLDKQGRIAARVLGAITSERTVQDLVDDVAKEAG</sequence>
<evidence type="ECO:0000256" key="3">
    <source>
        <dbReference type="ARBA" id="ARBA00022968"/>
    </source>
</evidence>
<dbReference type="GO" id="GO:0016491">
    <property type="term" value="F:oxidoreductase activity"/>
    <property type="evidence" value="ECO:0007669"/>
    <property type="project" value="InterPro"/>
</dbReference>
<dbReference type="InterPro" id="IPR013766">
    <property type="entry name" value="Thioredoxin_domain"/>
</dbReference>
<dbReference type="InterPro" id="IPR013740">
    <property type="entry name" value="Redoxin"/>
</dbReference>
<dbReference type="EMBL" id="WLVL01000048">
    <property type="protein sequence ID" value="MTB73234.1"/>
    <property type="molecule type" value="Genomic_DNA"/>
</dbReference>
<accession>A0A6I3IAK9</accession>
<dbReference type="GO" id="GO:0017004">
    <property type="term" value="P:cytochrome complex assembly"/>
    <property type="evidence" value="ECO:0007669"/>
    <property type="project" value="UniProtKB-KW"/>
</dbReference>
<evidence type="ECO:0000256" key="1">
    <source>
        <dbReference type="ARBA" id="ARBA00004196"/>
    </source>
</evidence>
<keyword evidence="6" id="KW-0732">Signal</keyword>
<keyword evidence="9" id="KW-1185">Reference proteome</keyword>
<organism evidence="8 9">
    <name type="scientific">Arsenicicoccus cauae</name>
    <dbReference type="NCBI Taxonomy" id="2663847"/>
    <lineage>
        <taxon>Bacteria</taxon>
        <taxon>Bacillati</taxon>
        <taxon>Actinomycetota</taxon>
        <taxon>Actinomycetes</taxon>
        <taxon>Micrococcales</taxon>
        <taxon>Intrasporangiaceae</taxon>
        <taxon>Arsenicicoccus</taxon>
    </lineage>
</organism>
<keyword evidence="3" id="KW-0812">Transmembrane</keyword>
<evidence type="ECO:0000313" key="8">
    <source>
        <dbReference type="EMBL" id="MTB73234.1"/>
    </source>
</evidence>
<dbReference type="AlphaFoldDB" id="A0A6I3IAK9"/>
<keyword evidence="3" id="KW-0735">Signal-anchor</keyword>
<dbReference type="PANTHER" id="PTHR42852">
    <property type="entry name" value="THIOL:DISULFIDE INTERCHANGE PROTEIN DSBE"/>
    <property type="match status" value="1"/>
</dbReference>
<evidence type="ECO:0000256" key="4">
    <source>
        <dbReference type="ARBA" id="ARBA00023157"/>
    </source>
</evidence>
<dbReference type="CDD" id="cd02966">
    <property type="entry name" value="TlpA_like_family"/>
    <property type="match status" value="1"/>
</dbReference>
<keyword evidence="4" id="KW-1015">Disulfide bond</keyword>
<dbReference type="PANTHER" id="PTHR42852:SF6">
    <property type="entry name" value="THIOL:DISULFIDE INTERCHANGE PROTEIN DSBE"/>
    <property type="match status" value="1"/>
</dbReference>
<evidence type="ECO:0000256" key="6">
    <source>
        <dbReference type="SAM" id="SignalP"/>
    </source>
</evidence>
<dbReference type="InterPro" id="IPR050553">
    <property type="entry name" value="Thioredoxin_ResA/DsbE_sf"/>
</dbReference>
<evidence type="ECO:0000259" key="7">
    <source>
        <dbReference type="PROSITE" id="PS51352"/>
    </source>
</evidence>
<protein>
    <submittedName>
        <fullName evidence="8">Redoxin domain-containing protein</fullName>
    </submittedName>
</protein>
<gene>
    <name evidence="8" type="ORF">GGG17_14930</name>
</gene>
<dbReference type="InterPro" id="IPR006311">
    <property type="entry name" value="TAT_signal"/>
</dbReference>
<evidence type="ECO:0000313" key="9">
    <source>
        <dbReference type="Proteomes" id="UP000431092"/>
    </source>
</evidence>
<dbReference type="Proteomes" id="UP000431092">
    <property type="component" value="Unassembled WGS sequence"/>
</dbReference>